<feature type="transmembrane region" description="Helical" evidence="7">
    <location>
        <begin position="5"/>
        <end position="22"/>
    </location>
</feature>
<feature type="transmembrane region" description="Helical" evidence="7">
    <location>
        <begin position="146"/>
        <end position="171"/>
    </location>
</feature>
<comment type="similarity">
    <text evidence="7">Belongs to the binding-protein-dependent transport system permease family.</text>
</comment>
<protein>
    <submittedName>
        <fullName evidence="9">Carbohydrate ABC transporter membrane protein 1 (CUT1 family)</fullName>
    </submittedName>
</protein>
<evidence type="ECO:0000313" key="9">
    <source>
        <dbReference type="EMBL" id="TDW23197.1"/>
    </source>
</evidence>
<dbReference type="InterPro" id="IPR051393">
    <property type="entry name" value="ABC_transporter_permease"/>
</dbReference>
<name>A0A4R7ZYC2_9ACTN</name>
<dbReference type="SUPFAM" id="SSF161098">
    <property type="entry name" value="MetI-like"/>
    <property type="match status" value="1"/>
</dbReference>
<keyword evidence="3" id="KW-1003">Cell membrane</keyword>
<feature type="transmembrane region" description="Helical" evidence="7">
    <location>
        <begin position="256"/>
        <end position="280"/>
    </location>
</feature>
<dbReference type="GO" id="GO:0005886">
    <property type="term" value="C:plasma membrane"/>
    <property type="evidence" value="ECO:0007669"/>
    <property type="project" value="UniProtKB-SubCell"/>
</dbReference>
<evidence type="ECO:0000256" key="1">
    <source>
        <dbReference type="ARBA" id="ARBA00004651"/>
    </source>
</evidence>
<gene>
    <name evidence="9" type="ORF">EV650_2048</name>
</gene>
<dbReference type="Pfam" id="PF00528">
    <property type="entry name" value="BPD_transp_1"/>
    <property type="match status" value="1"/>
</dbReference>
<accession>A0A4R7ZYC2</accession>
<feature type="transmembrane region" description="Helical" evidence="7">
    <location>
        <begin position="97"/>
        <end position="117"/>
    </location>
</feature>
<feature type="transmembrane region" description="Helical" evidence="7">
    <location>
        <begin position="64"/>
        <end position="85"/>
    </location>
</feature>
<comment type="caution">
    <text evidence="9">The sequence shown here is derived from an EMBL/GenBank/DDBJ whole genome shotgun (WGS) entry which is preliminary data.</text>
</comment>
<evidence type="ECO:0000256" key="5">
    <source>
        <dbReference type="ARBA" id="ARBA00022989"/>
    </source>
</evidence>
<evidence type="ECO:0000256" key="6">
    <source>
        <dbReference type="ARBA" id="ARBA00023136"/>
    </source>
</evidence>
<dbReference type="InterPro" id="IPR035906">
    <property type="entry name" value="MetI-like_sf"/>
</dbReference>
<evidence type="ECO:0000256" key="4">
    <source>
        <dbReference type="ARBA" id="ARBA00022692"/>
    </source>
</evidence>
<organism evidence="9 10">
    <name type="scientific">Kribbella kalugense</name>
    <dbReference type="NCBI Taxonomy" id="2512221"/>
    <lineage>
        <taxon>Bacteria</taxon>
        <taxon>Bacillati</taxon>
        <taxon>Actinomycetota</taxon>
        <taxon>Actinomycetes</taxon>
        <taxon>Propionibacteriales</taxon>
        <taxon>Kribbellaceae</taxon>
        <taxon>Kribbella</taxon>
    </lineage>
</organism>
<evidence type="ECO:0000313" key="10">
    <source>
        <dbReference type="Proteomes" id="UP000295447"/>
    </source>
</evidence>
<comment type="subcellular location">
    <subcellularLocation>
        <location evidence="1 7">Cell membrane</location>
        <topology evidence="1 7">Multi-pass membrane protein</topology>
    </subcellularLocation>
</comment>
<keyword evidence="6 7" id="KW-0472">Membrane</keyword>
<evidence type="ECO:0000256" key="3">
    <source>
        <dbReference type="ARBA" id="ARBA00022475"/>
    </source>
</evidence>
<feature type="transmembrane region" description="Helical" evidence="7">
    <location>
        <begin position="192"/>
        <end position="214"/>
    </location>
</feature>
<keyword evidence="10" id="KW-1185">Reference proteome</keyword>
<dbReference type="AlphaFoldDB" id="A0A4R7ZYC2"/>
<evidence type="ECO:0000259" key="8">
    <source>
        <dbReference type="PROSITE" id="PS50928"/>
    </source>
</evidence>
<keyword evidence="2 7" id="KW-0813">Transport</keyword>
<dbReference type="Proteomes" id="UP000295447">
    <property type="component" value="Unassembled WGS sequence"/>
</dbReference>
<evidence type="ECO:0000256" key="2">
    <source>
        <dbReference type="ARBA" id="ARBA00022448"/>
    </source>
</evidence>
<dbReference type="EMBL" id="SODF01000001">
    <property type="protein sequence ID" value="TDW23197.1"/>
    <property type="molecule type" value="Genomic_DNA"/>
</dbReference>
<dbReference type="InterPro" id="IPR000515">
    <property type="entry name" value="MetI-like"/>
</dbReference>
<dbReference type="PROSITE" id="PS50928">
    <property type="entry name" value="ABC_TM1"/>
    <property type="match status" value="1"/>
</dbReference>
<dbReference type="Gene3D" id="1.10.3720.10">
    <property type="entry name" value="MetI-like"/>
    <property type="match status" value="1"/>
</dbReference>
<proteinExistence type="inferred from homology"/>
<evidence type="ECO:0000256" key="7">
    <source>
        <dbReference type="RuleBase" id="RU363032"/>
    </source>
</evidence>
<keyword evidence="5 7" id="KW-1133">Transmembrane helix</keyword>
<dbReference type="CDD" id="cd06261">
    <property type="entry name" value="TM_PBP2"/>
    <property type="match status" value="1"/>
</dbReference>
<dbReference type="GO" id="GO:0055085">
    <property type="term" value="P:transmembrane transport"/>
    <property type="evidence" value="ECO:0007669"/>
    <property type="project" value="InterPro"/>
</dbReference>
<sequence length="288" mass="32329">MVVPFLFPALAVYTLIFVYPAFDAVRVSLFQWNGFTTRMTYIGFGNYRHLLSDPTFWVSLRNTAVIAIGGGAGIFGLAFFFSAILQREIRGKKFFRALMFFPIVLPGVGVGMIWQFVYNRSWGPLSAFLNAVGLGSLDQTWLGPKLIIPSLTIAVIWTYMGFYLVILMAGIDKIPKSYFEAAKMDGASDWRTFWLITLPMTWDVLVVAMVLWLISAMKIFDLIVATTFPSPPRSGFTMTIFIWERAVGAYTPVFELGYATALGVVLLVCVVAGVAVLRLITRRERIEY</sequence>
<dbReference type="PANTHER" id="PTHR30193:SF41">
    <property type="entry name" value="DIACETYLCHITOBIOSE UPTAKE SYSTEM PERMEASE PROTEIN NGCF"/>
    <property type="match status" value="1"/>
</dbReference>
<reference evidence="9 10" key="1">
    <citation type="submission" date="2019-03" db="EMBL/GenBank/DDBJ databases">
        <title>Genomic Encyclopedia of Type Strains, Phase III (KMG-III): the genomes of soil and plant-associated and newly described type strains.</title>
        <authorList>
            <person name="Whitman W."/>
        </authorList>
    </citation>
    <scope>NUCLEOTIDE SEQUENCE [LARGE SCALE GENOMIC DNA]</scope>
    <source>
        <strain evidence="9 10">VKM Ac-2570</strain>
    </source>
</reference>
<keyword evidence="4 7" id="KW-0812">Transmembrane</keyword>
<feature type="domain" description="ABC transmembrane type-1" evidence="8">
    <location>
        <begin position="60"/>
        <end position="277"/>
    </location>
</feature>
<dbReference type="PANTHER" id="PTHR30193">
    <property type="entry name" value="ABC TRANSPORTER PERMEASE PROTEIN"/>
    <property type="match status" value="1"/>
</dbReference>